<dbReference type="AlphaFoldDB" id="A0A2U2I724"/>
<keyword evidence="8" id="KW-1185">Reference proteome</keyword>
<feature type="DNA-binding region" description="H-T-H motif" evidence="4">
    <location>
        <begin position="45"/>
        <end position="64"/>
    </location>
</feature>
<dbReference type="RefSeq" id="WP_106755754.1">
    <property type="nucleotide sequence ID" value="NZ_PXWF02000021.1"/>
</dbReference>
<comment type="caution">
    <text evidence="7">The sequence shown here is derived from an EMBL/GenBank/DDBJ whole genome shotgun (WGS) entry which is preliminary data.</text>
</comment>
<name>A0A2U2I724_9BURK</name>
<keyword evidence="1" id="KW-0805">Transcription regulation</keyword>
<evidence type="ECO:0000256" key="4">
    <source>
        <dbReference type="PROSITE-ProRule" id="PRU00335"/>
    </source>
</evidence>
<reference evidence="7 8" key="1">
    <citation type="submission" date="2018-04" db="EMBL/GenBank/DDBJ databases">
        <title>Massilia violaceinigra sp. nov., a novel purple-pigmented bacterium isolated from Tianshan glacier, Xinjiang, China.</title>
        <authorList>
            <person name="Wang H."/>
        </authorList>
    </citation>
    <scope>NUCLEOTIDE SEQUENCE [LARGE SCALE GENOMIC DNA]</scope>
    <source>
        <strain evidence="7 8">B448-2</strain>
    </source>
</reference>
<dbReference type="Proteomes" id="UP000241421">
    <property type="component" value="Unassembled WGS sequence"/>
</dbReference>
<protein>
    <submittedName>
        <fullName evidence="7">TetR/AcrR family transcriptional regulator</fullName>
    </submittedName>
</protein>
<evidence type="ECO:0000313" key="7">
    <source>
        <dbReference type="EMBL" id="PWF55495.1"/>
    </source>
</evidence>
<keyword evidence="3" id="KW-0804">Transcription</keyword>
<dbReference type="InterPro" id="IPR001647">
    <property type="entry name" value="HTH_TetR"/>
</dbReference>
<proteinExistence type="predicted"/>
<dbReference type="PANTHER" id="PTHR30055:SF234">
    <property type="entry name" value="HTH-TYPE TRANSCRIPTIONAL REGULATOR BETI"/>
    <property type="match status" value="1"/>
</dbReference>
<sequence>MSTVRTVKADTPKAPRRRLAPEDRVEQILDCAGQLIMDGGLTEISMERLGRDAGVSKALIYNYFPNLTDLLRALLEREIVHLREKSVRVIADSGDFADMIRQTTRMYVEHIATRGSLLQRLWQEPSVARAVADKNLHSKDEATRYFVKRVRKEYGLPLEVAIAAVDMQMSMTETAAQHNFNSRDDIDLATDICVRLLLGGLEALAKAYQDKPEAAPAPAKKRAAPAAEKASKGVSEVKATKPASAAKATKPARAAKEVKPAAAVKKAVARKAGA</sequence>
<gene>
    <name evidence="7" type="ORF">C7C56_001580</name>
</gene>
<dbReference type="PROSITE" id="PS50977">
    <property type="entry name" value="HTH_TETR_2"/>
    <property type="match status" value="1"/>
</dbReference>
<evidence type="ECO:0000256" key="5">
    <source>
        <dbReference type="SAM" id="MobiDB-lite"/>
    </source>
</evidence>
<dbReference type="Gene3D" id="1.10.357.10">
    <property type="entry name" value="Tetracycline Repressor, domain 2"/>
    <property type="match status" value="1"/>
</dbReference>
<keyword evidence="2 4" id="KW-0238">DNA-binding</keyword>
<dbReference type="SUPFAM" id="SSF46689">
    <property type="entry name" value="Homeodomain-like"/>
    <property type="match status" value="1"/>
</dbReference>
<feature type="region of interest" description="Disordered" evidence="5">
    <location>
        <begin position="213"/>
        <end position="261"/>
    </location>
</feature>
<feature type="compositionally biased region" description="Low complexity" evidence="5">
    <location>
        <begin position="240"/>
        <end position="252"/>
    </location>
</feature>
<feature type="domain" description="HTH tetR-type" evidence="6">
    <location>
        <begin position="22"/>
        <end position="82"/>
    </location>
</feature>
<evidence type="ECO:0000256" key="3">
    <source>
        <dbReference type="ARBA" id="ARBA00023163"/>
    </source>
</evidence>
<evidence type="ECO:0000256" key="2">
    <source>
        <dbReference type="ARBA" id="ARBA00023125"/>
    </source>
</evidence>
<dbReference type="GO" id="GO:0000976">
    <property type="term" value="F:transcription cis-regulatory region binding"/>
    <property type="evidence" value="ECO:0007669"/>
    <property type="project" value="TreeGrafter"/>
</dbReference>
<dbReference type="InterPro" id="IPR050109">
    <property type="entry name" value="HTH-type_TetR-like_transc_reg"/>
</dbReference>
<dbReference type="OrthoDB" id="116240at2"/>
<dbReference type="InterPro" id="IPR009057">
    <property type="entry name" value="Homeodomain-like_sf"/>
</dbReference>
<dbReference type="PANTHER" id="PTHR30055">
    <property type="entry name" value="HTH-TYPE TRANSCRIPTIONAL REGULATOR RUTR"/>
    <property type="match status" value="1"/>
</dbReference>
<accession>A0A2U2I724</accession>
<dbReference type="EMBL" id="PXWF02000021">
    <property type="protein sequence ID" value="PWF55495.1"/>
    <property type="molecule type" value="Genomic_DNA"/>
</dbReference>
<dbReference type="PRINTS" id="PR00455">
    <property type="entry name" value="HTHTETR"/>
</dbReference>
<evidence type="ECO:0000259" key="6">
    <source>
        <dbReference type="PROSITE" id="PS50977"/>
    </source>
</evidence>
<dbReference type="Pfam" id="PF00440">
    <property type="entry name" value="TetR_N"/>
    <property type="match status" value="1"/>
</dbReference>
<feature type="compositionally biased region" description="Low complexity" evidence="5">
    <location>
        <begin position="214"/>
        <end position="228"/>
    </location>
</feature>
<evidence type="ECO:0000256" key="1">
    <source>
        <dbReference type="ARBA" id="ARBA00023015"/>
    </source>
</evidence>
<dbReference type="GO" id="GO:0003700">
    <property type="term" value="F:DNA-binding transcription factor activity"/>
    <property type="evidence" value="ECO:0007669"/>
    <property type="project" value="TreeGrafter"/>
</dbReference>
<organism evidence="7 8">
    <name type="scientific">Massilia glaciei</name>
    <dbReference type="NCBI Taxonomy" id="1524097"/>
    <lineage>
        <taxon>Bacteria</taxon>
        <taxon>Pseudomonadati</taxon>
        <taxon>Pseudomonadota</taxon>
        <taxon>Betaproteobacteria</taxon>
        <taxon>Burkholderiales</taxon>
        <taxon>Oxalobacteraceae</taxon>
        <taxon>Telluria group</taxon>
        <taxon>Massilia</taxon>
    </lineage>
</organism>
<evidence type="ECO:0000313" key="8">
    <source>
        <dbReference type="Proteomes" id="UP000241421"/>
    </source>
</evidence>